<dbReference type="InParanoid" id="W3WNP4"/>
<proteinExistence type="predicted"/>
<dbReference type="HOGENOM" id="CLU_2498586_0_0_1"/>
<organism evidence="1 2">
    <name type="scientific">Pestalotiopsis fici (strain W106-1 / CGMCC3.15140)</name>
    <dbReference type="NCBI Taxonomy" id="1229662"/>
    <lineage>
        <taxon>Eukaryota</taxon>
        <taxon>Fungi</taxon>
        <taxon>Dikarya</taxon>
        <taxon>Ascomycota</taxon>
        <taxon>Pezizomycotina</taxon>
        <taxon>Sordariomycetes</taxon>
        <taxon>Xylariomycetidae</taxon>
        <taxon>Amphisphaeriales</taxon>
        <taxon>Sporocadaceae</taxon>
        <taxon>Pestalotiopsis</taxon>
    </lineage>
</organism>
<gene>
    <name evidence="1" type="ORF">PFICI_12484</name>
</gene>
<keyword evidence="2" id="KW-1185">Reference proteome</keyword>
<accession>W3WNP4</accession>
<name>W3WNP4_PESFW</name>
<evidence type="ECO:0000313" key="2">
    <source>
        <dbReference type="Proteomes" id="UP000030651"/>
    </source>
</evidence>
<dbReference type="Proteomes" id="UP000030651">
    <property type="component" value="Unassembled WGS sequence"/>
</dbReference>
<dbReference type="KEGG" id="pfy:PFICI_12484"/>
<dbReference type="RefSeq" id="XP_007839256.1">
    <property type="nucleotide sequence ID" value="XM_007841065.1"/>
</dbReference>
<evidence type="ECO:0000313" key="1">
    <source>
        <dbReference type="EMBL" id="ETS75540.1"/>
    </source>
</evidence>
<reference evidence="2" key="1">
    <citation type="journal article" date="2015" name="BMC Genomics">
        <title>Genomic and transcriptomic analysis of the endophytic fungus Pestalotiopsis fici reveals its lifestyle and high potential for synthesis of natural products.</title>
        <authorList>
            <person name="Wang X."/>
            <person name="Zhang X."/>
            <person name="Liu L."/>
            <person name="Xiang M."/>
            <person name="Wang W."/>
            <person name="Sun X."/>
            <person name="Che Y."/>
            <person name="Guo L."/>
            <person name="Liu G."/>
            <person name="Guo L."/>
            <person name="Wang C."/>
            <person name="Yin W.B."/>
            <person name="Stadler M."/>
            <person name="Zhang X."/>
            <person name="Liu X."/>
        </authorList>
    </citation>
    <scope>NUCLEOTIDE SEQUENCE [LARGE SCALE GENOMIC DNA]</scope>
    <source>
        <strain evidence="2">W106-1 / CGMCC3.15140</strain>
    </source>
</reference>
<sequence length="86" mass="9546">MPEFIVLGQILAQVEAMNLGIEPDLGIAKSGRDHLRNCINLLQERMDAISAIHPENIVFTPTEIGDQDSLGLDFDLDFFLGDADYQ</sequence>
<protein>
    <submittedName>
        <fullName evidence="1">Uncharacterized protein</fullName>
    </submittedName>
</protein>
<dbReference type="EMBL" id="KI912118">
    <property type="protein sequence ID" value="ETS75540.1"/>
    <property type="molecule type" value="Genomic_DNA"/>
</dbReference>
<dbReference type="GeneID" id="19277497"/>
<dbReference type="AlphaFoldDB" id="W3WNP4"/>